<accession>A0A931CI38</accession>
<organism evidence="1 2">
    <name type="scientific">Arthrobacter terrae</name>
    <dbReference type="NCBI Taxonomy" id="2935737"/>
    <lineage>
        <taxon>Bacteria</taxon>
        <taxon>Bacillati</taxon>
        <taxon>Actinomycetota</taxon>
        <taxon>Actinomycetes</taxon>
        <taxon>Micrococcales</taxon>
        <taxon>Micrococcaceae</taxon>
        <taxon>Arthrobacter</taxon>
    </lineage>
</organism>
<sequence length="207" mass="22670">MTIIPLSFSSTGSFDSPHDYGTMMVQGGEGGTVFVQAGGSYITAYIECFPENSFLRGEGATLAEADAACWAKLQSFTSCEHQWEVRGYRNGGGICKHCGQFGSKVFTPEQLGLACTVCGAPTFHILFDDQRKPDVEQKSRCEAHDPKWPYFIGHLKAMRNRRNDETAGAMYTRLSKVANYGAVEDPGALAWAYANLDMSDAPRDETP</sequence>
<name>A0A931CI38_9MICC</name>
<dbReference type="AlphaFoldDB" id="A0A931CI38"/>
<keyword evidence="2" id="KW-1185">Reference proteome</keyword>
<protein>
    <submittedName>
        <fullName evidence="1">Uncharacterized protein</fullName>
    </submittedName>
</protein>
<reference evidence="1 2" key="1">
    <citation type="submission" date="2020-11" db="EMBL/GenBank/DDBJ databases">
        <title>Arthrobacter antarcticus sp. nov., isolated from Antarctic Soil.</title>
        <authorList>
            <person name="Li J."/>
        </authorList>
    </citation>
    <scope>NUCLEOTIDE SEQUENCE [LARGE SCALE GENOMIC DNA]</scope>
    <source>
        <strain evidence="1 2">Z1-20</strain>
    </source>
</reference>
<proteinExistence type="predicted"/>
<dbReference type="Proteomes" id="UP000655366">
    <property type="component" value="Unassembled WGS sequence"/>
</dbReference>
<evidence type="ECO:0000313" key="1">
    <source>
        <dbReference type="EMBL" id="MBG0738738.1"/>
    </source>
</evidence>
<gene>
    <name evidence="1" type="ORF">IV500_04805</name>
</gene>
<evidence type="ECO:0000313" key="2">
    <source>
        <dbReference type="Proteomes" id="UP000655366"/>
    </source>
</evidence>
<dbReference type="RefSeq" id="WP_196395683.1">
    <property type="nucleotide sequence ID" value="NZ_JADNYM010000005.1"/>
</dbReference>
<comment type="caution">
    <text evidence="1">The sequence shown here is derived from an EMBL/GenBank/DDBJ whole genome shotgun (WGS) entry which is preliminary data.</text>
</comment>
<dbReference type="EMBL" id="JADNYM010000005">
    <property type="protein sequence ID" value="MBG0738738.1"/>
    <property type="molecule type" value="Genomic_DNA"/>
</dbReference>